<feature type="domain" description="HTH psq-type" evidence="6">
    <location>
        <begin position="394"/>
        <end position="446"/>
    </location>
</feature>
<proteinExistence type="predicted"/>
<evidence type="ECO:0000256" key="1">
    <source>
        <dbReference type="ARBA" id="ARBA00004123"/>
    </source>
</evidence>
<name>A0A7R9ERK5_9NEOP</name>
<feature type="compositionally biased region" description="Polar residues" evidence="4">
    <location>
        <begin position="459"/>
        <end position="482"/>
    </location>
</feature>
<dbReference type="InterPro" id="IPR000210">
    <property type="entry name" value="BTB/POZ_dom"/>
</dbReference>
<dbReference type="InterPro" id="IPR007889">
    <property type="entry name" value="HTH_Psq"/>
</dbReference>
<evidence type="ECO:0000256" key="4">
    <source>
        <dbReference type="SAM" id="MobiDB-lite"/>
    </source>
</evidence>
<keyword evidence="3" id="KW-0238">DNA-binding</keyword>
<dbReference type="PANTHER" id="PTHR23110:SF81">
    <property type="entry name" value="BTB-PROTEIN-VII, ISOFORM F-RELATED"/>
    <property type="match status" value="1"/>
</dbReference>
<dbReference type="SUPFAM" id="SSF54695">
    <property type="entry name" value="POZ domain"/>
    <property type="match status" value="1"/>
</dbReference>
<feature type="region of interest" description="Disordered" evidence="4">
    <location>
        <begin position="806"/>
        <end position="841"/>
    </location>
</feature>
<dbReference type="InterPro" id="IPR051095">
    <property type="entry name" value="Dros_DevTransReg"/>
</dbReference>
<keyword evidence="2 3" id="KW-0539">Nucleus</keyword>
<dbReference type="InterPro" id="IPR011333">
    <property type="entry name" value="SKP1/BTB/POZ_sf"/>
</dbReference>
<feature type="compositionally biased region" description="Low complexity" evidence="4">
    <location>
        <begin position="700"/>
        <end position="714"/>
    </location>
</feature>
<evidence type="ECO:0000256" key="2">
    <source>
        <dbReference type="ARBA" id="ARBA00023242"/>
    </source>
</evidence>
<dbReference type="Gene3D" id="3.30.710.10">
    <property type="entry name" value="Potassium Channel Kv1.1, Chain A"/>
    <property type="match status" value="1"/>
</dbReference>
<dbReference type="SMART" id="SM00225">
    <property type="entry name" value="BTB"/>
    <property type="match status" value="1"/>
</dbReference>
<feature type="region of interest" description="Disordered" evidence="4">
    <location>
        <begin position="678"/>
        <end position="715"/>
    </location>
</feature>
<comment type="subcellular location">
    <subcellularLocation>
        <location evidence="1 3">Nucleus</location>
    </subcellularLocation>
</comment>
<dbReference type="GO" id="GO:0005634">
    <property type="term" value="C:nucleus"/>
    <property type="evidence" value="ECO:0007669"/>
    <property type="project" value="UniProtKB-SubCell"/>
</dbReference>
<feature type="domain" description="BTB" evidence="5">
    <location>
        <begin position="31"/>
        <end position="96"/>
    </location>
</feature>
<organism evidence="7">
    <name type="scientific">Timema bartmani</name>
    <dbReference type="NCBI Taxonomy" id="61472"/>
    <lineage>
        <taxon>Eukaryota</taxon>
        <taxon>Metazoa</taxon>
        <taxon>Ecdysozoa</taxon>
        <taxon>Arthropoda</taxon>
        <taxon>Hexapoda</taxon>
        <taxon>Insecta</taxon>
        <taxon>Pterygota</taxon>
        <taxon>Neoptera</taxon>
        <taxon>Polyneoptera</taxon>
        <taxon>Phasmatodea</taxon>
        <taxon>Timematodea</taxon>
        <taxon>Timematoidea</taxon>
        <taxon>Timematidae</taxon>
        <taxon>Timema</taxon>
    </lineage>
</organism>
<evidence type="ECO:0000259" key="6">
    <source>
        <dbReference type="PROSITE" id="PS50960"/>
    </source>
</evidence>
<evidence type="ECO:0000313" key="7">
    <source>
        <dbReference type="EMBL" id="CAD7439725.1"/>
    </source>
</evidence>
<accession>A0A7R9ERK5</accession>
<protein>
    <recommendedName>
        <fullName evidence="8">BTB domain-containing protein</fullName>
    </recommendedName>
</protein>
<feature type="compositionally biased region" description="Low complexity" evidence="4">
    <location>
        <begin position="183"/>
        <end position="194"/>
    </location>
</feature>
<feature type="compositionally biased region" description="Polar residues" evidence="4">
    <location>
        <begin position="154"/>
        <end position="170"/>
    </location>
</feature>
<gene>
    <name evidence="7" type="ORF">TBIB3V08_LOCUS2273</name>
</gene>
<dbReference type="EMBL" id="OD564767">
    <property type="protein sequence ID" value="CAD7439725.1"/>
    <property type="molecule type" value="Genomic_DNA"/>
</dbReference>
<reference evidence="7" key="1">
    <citation type="submission" date="2020-11" db="EMBL/GenBank/DDBJ databases">
        <authorList>
            <person name="Tran Van P."/>
        </authorList>
    </citation>
    <scope>NUCLEOTIDE SEQUENCE</scope>
</reference>
<feature type="compositionally biased region" description="Pro residues" evidence="4">
    <location>
        <begin position="484"/>
        <end position="493"/>
    </location>
</feature>
<dbReference type="PROSITE" id="PS50097">
    <property type="entry name" value="BTB"/>
    <property type="match status" value="1"/>
</dbReference>
<feature type="compositionally biased region" description="Polar residues" evidence="4">
    <location>
        <begin position="267"/>
        <end position="300"/>
    </location>
</feature>
<dbReference type="CDD" id="cd18315">
    <property type="entry name" value="BTB_POZ_BAB-like"/>
    <property type="match status" value="1"/>
</dbReference>
<evidence type="ECO:0000256" key="3">
    <source>
        <dbReference type="PROSITE-ProRule" id="PRU00320"/>
    </source>
</evidence>
<feature type="region of interest" description="Disordered" evidence="4">
    <location>
        <begin position="452"/>
        <end position="501"/>
    </location>
</feature>
<feature type="compositionally biased region" description="Polar residues" evidence="4">
    <location>
        <begin position="228"/>
        <end position="247"/>
    </location>
</feature>
<feature type="compositionally biased region" description="Low complexity" evidence="4">
    <location>
        <begin position="824"/>
        <end position="834"/>
    </location>
</feature>
<feature type="compositionally biased region" description="Low complexity" evidence="4">
    <location>
        <begin position="134"/>
        <end position="145"/>
    </location>
</feature>
<dbReference type="GO" id="GO:0003677">
    <property type="term" value="F:DNA binding"/>
    <property type="evidence" value="ECO:0007669"/>
    <property type="project" value="UniProtKB-UniRule"/>
</dbReference>
<dbReference type="Pfam" id="PF05225">
    <property type="entry name" value="HTH_psq"/>
    <property type="match status" value="1"/>
</dbReference>
<feature type="region of interest" description="Disordered" evidence="4">
    <location>
        <begin position="898"/>
        <end position="920"/>
    </location>
</feature>
<dbReference type="Pfam" id="PF00651">
    <property type="entry name" value="BTB"/>
    <property type="match status" value="1"/>
</dbReference>
<feature type="region of interest" description="Disordered" evidence="4">
    <location>
        <begin position="134"/>
        <end position="300"/>
    </location>
</feature>
<sequence>MAVQQFCLRWNNHQPNFVSVFTSLLNNESLVDVTLAAEGRHLQAHRVVLSACSTYFQTLFTVNPCQHPIVILKDVKYNDLKTMVDFMYYGEVNVSQEQLPAILKAKGQNCCLKTAEMLKIKGLAEMPEYSSGGSLHMSKSLSVSSDKGELPTTAADNWSSTEMTRRSASPMSPAMRRKRLRKSSTGSGSGSTAERTSEELPSEITLIPSPAMVKPEPLPSMLDGNGRGSDSSHPGSLRNSTQEPSTDSEPREGSQDSVEDDHITMMGHSQDSNVGSMDTSLSDTGPGPSTSMGSQHQQNLASQGIQWTLLEHHGYPRFALSSCQANLSVQASSAFDPSHPLPSRSQYPAHNQIDPIPSCIVAGQYSSTSPCPSSCSSPCTSPLKSAINPAGQQVRRKRSTNPQADENFVRALDAVRFGGIGFCKAARMFGVNNRTLWLEYKKRGYPVTRPSLKSRVKQEISSSTGGANNTNQQMAPSQSNMAPPSQPMGPPPAVVNMSGFLDSRPNEFVHPQSPIPPRHRFQEIMTGNINASQMNPHGVIFNQMVFSPLLQQKRVKPRLVDGSLAIDAWKVHSPTSKVKIINTGGRKLIIGSREVVDSMLRVIHAVCLDMISINKAALCFQVSCATLWRYMGMLEKERERERDTEAIEFITRETLSRVWMYDKAMFHCLSPASSSSLSSKAIKRGRPLIRQPRVKKELDPSQPSPDSEPSSPQLLTVPPMRVERQHSEPTPNLLSVPQPAFLVKQLSHPLPSQSPCWPVHRQLSQPGPSPPTLNVQLVTTSEQPLSRVGSPSMMEQVPVLRIVPDQDHSKTSQLRVRTDEFRRASSSPQASSPREGFEPQRSVHCPVLRPGPALGCNFCWNTIDGHGRILRRKTKYHCPECQTNLCIVPCFQEYHERQTTSTGVRDSSGIMNEERKKSHE</sequence>
<dbReference type="AlphaFoldDB" id="A0A7R9ERK5"/>
<dbReference type="GO" id="GO:0006357">
    <property type="term" value="P:regulation of transcription by RNA polymerase II"/>
    <property type="evidence" value="ECO:0007669"/>
    <property type="project" value="TreeGrafter"/>
</dbReference>
<dbReference type="PANTHER" id="PTHR23110">
    <property type="entry name" value="BTB DOMAIN TRANSCRIPTION FACTOR"/>
    <property type="match status" value="1"/>
</dbReference>
<evidence type="ECO:0008006" key="8">
    <source>
        <dbReference type="Google" id="ProtNLM"/>
    </source>
</evidence>
<dbReference type="PROSITE" id="PS50960">
    <property type="entry name" value="HTH_PSQ"/>
    <property type="match status" value="1"/>
</dbReference>
<evidence type="ECO:0000259" key="5">
    <source>
        <dbReference type="PROSITE" id="PS50097"/>
    </source>
</evidence>
<feature type="compositionally biased region" description="Basic and acidic residues" evidence="4">
    <location>
        <begin position="806"/>
        <end position="823"/>
    </location>
</feature>
<feature type="DNA-binding region" description="H-T-H motif" evidence="3">
    <location>
        <begin position="422"/>
        <end position="442"/>
    </location>
</feature>